<dbReference type="Pfam" id="PF13411">
    <property type="entry name" value="MerR_1"/>
    <property type="match status" value="1"/>
</dbReference>
<dbReference type="Proteomes" id="UP001238334">
    <property type="component" value="Chromosome"/>
</dbReference>
<dbReference type="Gene3D" id="1.10.1660.10">
    <property type="match status" value="1"/>
</dbReference>
<dbReference type="SMART" id="SM00422">
    <property type="entry name" value="HTH_MERR"/>
    <property type="match status" value="1"/>
</dbReference>
<gene>
    <name evidence="3" type="ORF">QPJ95_22580</name>
</gene>
<dbReference type="GO" id="GO:0006355">
    <property type="term" value="P:regulation of DNA-templated transcription"/>
    <property type="evidence" value="ECO:0007669"/>
    <property type="project" value="InterPro"/>
</dbReference>
<dbReference type="RefSeq" id="WP_270920281.1">
    <property type="nucleotide sequence ID" value="NZ_CP127247.1"/>
</dbReference>
<dbReference type="InterPro" id="IPR009061">
    <property type="entry name" value="DNA-bd_dom_put_sf"/>
</dbReference>
<evidence type="ECO:0000256" key="1">
    <source>
        <dbReference type="SAM" id="MobiDB-lite"/>
    </source>
</evidence>
<dbReference type="InterPro" id="IPR000551">
    <property type="entry name" value="MerR-type_HTH_dom"/>
</dbReference>
<evidence type="ECO:0000313" key="4">
    <source>
        <dbReference type="Proteomes" id="UP001238334"/>
    </source>
</evidence>
<dbReference type="CDD" id="cd04765">
    <property type="entry name" value="HTH_MlrA-like_sg2"/>
    <property type="match status" value="1"/>
</dbReference>
<dbReference type="PROSITE" id="PS50937">
    <property type="entry name" value="HTH_MERR_2"/>
    <property type="match status" value="1"/>
</dbReference>
<sequence length="291" mass="31049">MSKSPDAFRTISEVAEWLGIPAHVLRFWESKFTQIKPVKRAGGRRYYRPADMMLVGGIKHLLHDDGKTIKEVQALLRDHGIAHISDRSASLEQTTDPMPVIEVEASVGDFSRQPQLVSVQEKMPMNLESQQPSSRPEWGAEAADIQSEPVVDPLPETNVQPEPVPDSVPAYVPGSESEPQGDSDAGAPAETSQGASETQDPSETPDNPGGSPDSPAEVMAETGSETAAATGRPRIIEIDDTADDALSVSHTGVLAQFAGITSLPRSSQAEALICADQLRSLASPQNNPTAN</sequence>
<organism evidence="3 4">
    <name type="scientific">Parasedimentitalea psychrophila</name>
    <dbReference type="NCBI Taxonomy" id="2997337"/>
    <lineage>
        <taxon>Bacteria</taxon>
        <taxon>Pseudomonadati</taxon>
        <taxon>Pseudomonadota</taxon>
        <taxon>Alphaproteobacteria</taxon>
        <taxon>Rhodobacterales</taxon>
        <taxon>Paracoccaceae</taxon>
        <taxon>Parasedimentitalea</taxon>
    </lineage>
</organism>
<evidence type="ECO:0000259" key="2">
    <source>
        <dbReference type="PROSITE" id="PS50937"/>
    </source>
</evidence>
<feature type="compositionally biased region" description="Low complexity" evidence="1">
    <location>
        <begin position="220"/>
        <end position="231"/>
    </location>
</feature>
<dbReference type="SUPFAM" id="SSF46955">
    <property type="entry name" value="Putative DNA-binding domain"/>
    <property type="match status" value="1"/>
</dbReference>
<feature type="domain" description="HTH merR-type" evidence="2">
    <location>
        <begin position="10"/>
        <end position="78"/>
    </location>
</feature>
<dbReference type="KEGG" id="ppso:QPJ95_22580"/>
<proteinExistence type="predicted"/>
<dbReference type="EMBL" id="CP127247">
    <property type="protein sequence ID" value="WIY25233.1"/>
    <property type="molecule type" value="Genomic_DNA"/>
</dbReference>
<protein>
    <submittedName>
        <fullName evidence="3">MerR family transcriptional regulator</fullName>
    </submittedName>
</protein>
<feature type="compositionally biased region" description="Polar residues" evidence="1">
    <location>
        <begin position="190"/>
        <end position="205"/>
    </location>
</feature>
<evidence type="ECO:0000313" key="3">
    <source>
        <dbReference type="EMBL" id="WIY25233.1"/>
    </source>
</evidence>
<keyword evidence="4" id="KW-1185">Reference proteome</keyword>
<accession>A0A9Y2P6P8</accession>
<feature type="region of interest" description="Disordered" evidence="1">
    <location>
        <begin position="151"/>
        <end position="235"/>
    </location>
</feature>
<dbReference type="GO" id="GO:0003677">
    <property type="term" value="F:DNA binding"/>
    <property type="evidence" value="ECO:0007669"/>
    <property type="project" value="InterPro"/>
</dbReference>
<name>A0A9Y2P6P8_9RHOB</name>
<feature type="region of interest" description="Disordered" evidence="1">
    <location>
        <begin position="125"/>
        <end position="144"/>
    </location>
</feature>
<reference evidence="3 4" key="1">
    <citation type="submission" date="2023-06" db="EMBL/GenBank/DDBJ databases">
        <title>Parasedimentitalea psychrophila sp. nov., a psychrophilic bacterium isolated from deep-sea sediment.</title>
        <authorList>
            <person name="Li A."/>
        </authorList>
    </citation>
    <scope>NUCLEOTIDE SEQUENCE [LARGE SCALE GENOMIC DNA]</scope>
    <source>
        <strain evidence="3 4">QS115</strain>
    </source>
</reference>
<dbReference type="AlphaFoldDB" id="A0A9Y2P6P8"/>